<dbReference type="GO" id="GO:0030261">
    <property type="term" value="P:chromosome condensation"/>
    <property type="evidence" value="ECO:0007669"/>
    <property type="project" value="TreeGrafter"/>
</dbReference>
<name>A0AAJ7ISA2_9HYME</name>
<organism evidence="10 11">
    <name type="scientific">Ceratina calcarata</name>
    <dbReference type="NCBI Taxonomy" id="156304"/>
    <lineage>
        <taxon>Eukaryota</taxon>
        <taxon>Metazoa</taxon>
        <taxon>Ecdysozoa</taxon>
        <taxon>Arthropoda</taxon>
        <taxon>Hexapoda</taxon>
        <taxon>Insecta</taxon>
        <taxon>Pterygota</taxon>
        <taxon>Neoptera</taxon>
        <taxon>Endopterygota</taxon>
        <taxon>Hymenoptera</taxon>
        <taxon>Apocrita</taxon>
        <taxon>Aculeata</taxon>
        <taxon>Apoidea</taxon>
        <taxon>Anthophila</taxon>
        <taxon>Apidae</taxon>
        <taxon>Ceratina</taxon>
        <taxon>Zadontomerus</taxon>
    </lineage>
</organism>
<dbReference type="InterPro" id="IPR036388">
    <property type="entry name" value="WH-like_DNA-bd_sf"/>
</dbReference>
<feature type="compositionally biased region" description="Low complexity" evidence="8">
    <location>
        <begin position="11"/>
        <end position="24"/>
    </location>
</feature>
<sequence length="228" mass="24290">MEEKTSSGTTSMAENASSNASPAKKALKTKSKNQQRSSHPPTSEMVNAAIKELKDRKGSSLQAIKKYIATTYKIDGEKVAPFVKRYLKTAVTSGAVVQTKGKGASGSFKLSTTTKGSEVKSKPKRIVKRPQPAVEKKPVEKKASQKKTVAPKKPAPTKKTSPVIKKAAAIKEVKTAPAKKAELPKQKAMQPKNLSKTKKATKAPAAKTRAPKPKTAQSSKAAKATAKK</sequence>
<dbReference type="InterPro" id="IPR036390">
    <property type="entry name" value="WH_DNA-bd_sf"/>
</dbReference>
<evidence type="ECO:0000256" key="1">
    <source>
        <dbReference type="ARBA" id="ARBA00002809"/>
    </source>
</evidence>
<dbReference type="Gene3D" id="1.10.10.10">
    <property type="entry name" value="Winged helix-like DNA-binding domain superfamily/Winged helix DNA-binding domain"/>
    <property type="match status" value="1"/>
</dbReference>
<feature type="compositionally biased region" description="Low complexity" evidence="8">
    <location>
        <begin position="146"/>
        <end position="167"/>
    </location>
</feature>
<dbReference type="SUPFAM" id="SSF46785">
    <property type="entry name" value="Winged helix' DNA-binding domain"/>
    <property type="match status" value="1"/>
</dbReference>
<keyword evidence="5 7" id="KW-0238">DNA-binding</keyword>
<evidence type="ECO:0000256" key="7">
    <source>
        <dbReference type="RuleBase" id="RU003894"/>
    </source>
</evidence>
<reference evidence="11" key="1">
    <citation type="submission" date="2025-08" db="UniProtKB">
        <authorList>
            <consortium name="RefSeq"/>
        </authorList>
    </citation>
    <scope>IDENTIFICATION</scope>
    <source>
        <tissue evidence="11">Whole body</tissue>
    </source>
</reference>
<dbReference type="SMART" id="SM00526">
    <property type="entry name" value="H15"/>
    <property type="match status" value="1"/>
</dbReference>
<dbReference type="CDD" id="cd00073">
    <property type="entry name" value="H15"/>
    <property type="match status" value="1"/>
</dbReference>
<evidence type="ECO:0000256" key="4">
    <source>
        <dbReference type="ARBA" id="ARBA00022454"/>
    </source>
</evidence>
<dbReference type="GeneID" id="108622060"/>
<dbReference type="RefSeq" id="XP_017875203.1">
    <property type="nucleotide sequence ID" value="XM_018019714.2"/>
</dbReference>
<evidence type="ECO:0000256" key="8">
    <source>
        <dbReference type="SAM" id="MobiDB-lite"/>
    </source>
</evidence>
<gene>
    <name evidence="11" type="primary">LOC108622060</name>
</gene>
<dbReference type="PRINTS" id="PR00624">
    <property type="entry name" value="HISTONEH5"/>
</dbReference>
<evidence type="ECO:0000256" key="3">
    <source>
        <dbReference type="ARBA" id="ARBA00004286"/>
    </source>
</evidence>
<dbReference type="KEGG" id="ccal:108622060"/>
<feature type="region of interest" description="Disordered" evidence="8">
    <location>
        <begin position="1"/>
        <end position="46"/>
    </location>
</feature>
<evidence type="ECO:0000313" key="10">
    <source>
        <dbReference type="Proteomes" id="UP000694925"/>
    </source>
</evidence>
<dbReference type="InterPro" id="IPR005818">
    <property type="entry name" value="Histone_H1/H5_H15"/>
</dbReference>
<keyword evidence="10" id="KW-1185">Reference proteome</keyword>
<dbReference type="GO" id="GO:0045910">
    <property type="term" value="P:negative regulation of DNA recombination"/>
    <property type="evidence" value="ECO:0007669"/>
    <property type="project" value="TreeGrafter"/>
</dbReference>
<accession>A0AAJ7ISA2</accession>
<dbReference type="GO" id="GO:0005634">
    <property type="term" value="C:nucleus"/>
    <property type="evidence" value="ECO:0007669"/>
    <property type="project" value="UniProtKB-SubCell"/>
</dbReference>
<evidence type="ECO:0000259" key="9">
    <source>
        <dbReference type="PROSITE" id="PS51504"/>
    </source>
</evidence>
<evidence type="ECO:0000256" key="6">
    <source>
        <dbReference type="ARBA" id="ARBA00023242"/>
    </source>
</evidence>
<dbReference type="GO" id="GO:0000786">
    <property type="term" value="C:nucleosome"/>
    <property type="evidence" value="ECO:0007669"/>
    <property type="project" value="InterPro"/>
</dbReference>
<comment type="function">
    <text evidence="1">Histones H1 are necessary for the condensation of nucleosome chains into higher-order structures.</text>
</comment>
<feature type="compositionally biased region" description="Polar residues" evidence="8">
    <location>
        <begin position="1"/>
        <end position="10"/>
    </location>
</feature>
<dbReference type="InterPro" id="IPR005819">
    <property type="entry name" value="H1/H5"/>
</dbReference>
<dbReference type="GO" id="GO:0006334">
    <property type="term" value="P:nucleosome assembly"/>
    <property type="evidence" value="ECO:0007669"/>
    <property type="project" value="InterPro"/>
</dbReference>
<feature type="compositionally biased region" description="Basic and acidic residues" evidence="8">
    <location>
        <begin position="134"/>
        <end position="143"/>
    </location>
</feature>
<feature type="region of interest" description="Disordered" evidence="8">
    <location>
        <begin position="100"/>
        <end position="228"/>
    </location>
</feature>
<feature type="compositionally biased region" description="Low complexity" evidence="8">
    <location>
        <begin position="202"/>
        <end position="228"/>
    </location>
</feature>
<dbReference type="GO" id="GO:0031492">
    <property type="term" value="F:nucleosomal DNA binding"/>
    <property type="evidence" value="ECO:0007669"/>
    <property type="project" value="TreeGrafter"/>
</dbReference>
<proteinExistence type="inferred from homology"/>
<evidence type="ECO:0000256" key="2">
    <source>
        <dbReference type="ARBA" id="ARBA00004123"/>
    </source>
</evidence>
<keyword evidence="4 7" id="KW-0158">Chromosome</keyword>
<protein>
    <submittedName>
        <fullName evidence="11">Histone H1-like</fullName>
    </submittedName>
</protein>
<feature type="compositionally biased region" description="Basic and acidic residues" evidence="8">
    <location>
        <begin position="169"/>
        <end position="185"/>
    </location>
</feature>
<dbReference type="FunFam" id="1.10.10.10:FF:000140">
    <property type="entry name" value="Histone H1.0"/>
    <property type="match status" value="1"/>
</dbReference>
<dbReference type="GO" id="GO:0030527">
    <property type="term" value="F:structural constituent of chromatin"/>
    <property type="evidence" value="ECO:0007669"/>
    <property type="project" value="InterPro"/>
</dbReference>
<dbReference type="PANTHER" id="PTHR11467:SF20">
    <property type="entry name" value="H15 DOMAIN-CONTAINING PROTEIN-RELATED"/>
    <property type="match status" value="1"/>
</dbReference>
<evidence type="ECO:0000256" key="5">
    <source>
        <dbReference type="ARBA" id="ARBA00023125"/>
    </source>
</evidence>
<feature type="domain" description="H15" evidence="9">
    <location>
        <begin position="38"/>
        <end position="112"/>
    </location>
</feature>
<evidence type="ECO:0000313" key="11">
    <source>
        <dbReference type="RefSeq" id="XP_017875203.1"/>
    </source>
</evidence>
<feature type="compositionally biased region" description="Polar residues" evidence="8">
    <location>
        <begin position="34"/>
        <end position="45"/>
    </location>
</feature>
<comment type="similarity">
    <text evidence="7">Belongs to the histone H1/H5 family.</text>
</comment>
<keyword evidence="6 7" id="KW-0539">Nucleus</keyword>
<dbReference type="PROSITE" id="PS51504">
    <property type="entry name" value="H15"/>
    <property type="match status" value="1"/>
</dbReference>
<dbReference type="AlphaFoldDB" id="A0AAJ7ISA2"/>
<dbReference type="Pfam" id="PF00538">
    <property type="entry name" value="Linker_histone"/>
    <property type="match status" value="1"/>
</dbReference>
<dbReference type="Proteomes" id="UP000694925">
    <property type="component" value="Unplaced"/>
</dbReference>
<comment type="subcellular location">
    <subcellularLocation>
        <location evidence="3">Chromosome</location>
    </subcellularLocation>
    <subcellularLocation>
        <location evidence="2 7">Nucleus</location>
    </subcellularLocation>
</comment>
<dbReference type="GO" id="GO:0003690">
    <property type="term" value="F:double-stranded DNA binding"/>
    <property type="evidence" value="ECO:0007669"/>
    <property type="project" value="TreeGrafter"/>
</dbReference>
<dbReference type="PANTHER" id="PTHR11467">
    <property type="entry name" value="HISTONE H1"/>
    <property type="match status" value="1"/>
</dbReference>